<dbReference type="SFLD" id="SFLDG01123">
    <property type="entry name" value="methyltransferase_(Class_B)"/>
    <property type="match status" value="1"/>
</dbReference>
<dbReference type="GO" id="GO:0046872">
    <property type="term" value="F:metal ion binding"/>
    <property type="evidence" value="ECO:0007669"/>
    <property type="project" value="UniProtKB-KW"/>
</dbReference>
<dbReference type="STRING" id="1434123.MSVAZ_0811"/>
<dbReference type="SUPFAM" id="SSF102114">
    <property type="entry name" value="Radical SAM enzymes"/>
    <property type="match status" value="1"/>
</dbReference>
<dbReference type="InterPro" id="IPR006638">
    <property type="entry name" value="Elp3/MiaA/NifB-like_rSAM"/>
</dbReference>
<evidence type="ECO:0000313" key="7">
    <source>
        <dbReference type="EMBL" id="AKB43080.1"/>
    </source>
</evidence>
<dbReference type="GeneID" id="24809204"/>
<dbReference type="GO" id="GO:0003824">
    <property type="term" value="F:catalytic activity"/>
    <property type="evidence" value="ECO:0007669"/>
    <property type="project" value="InterPro"/>
</dbReference>
<dbReference type="CDD" id="cd01335">
    <property type="entry name" value="Radical_SAM"/>
    <property type="match status" value="1"/>
</dbReference>
<keyword evidence="5" id="KW-0411">Iron-sulfur</keyword>
<gene>
    <name evidence="7" type="ORF">MSVAZ_0811</name>
</gene>
<proteinExistence type="predicted"/>
<dbReference type="GO" id="GO:0051539">
    <property type="term" value="F:4 iron, 4 sulfur cluster binding"/>
    <property type="evidence" value="ECO:0007669"/>
    <property type="project" value="UniProtKB-KW"/>
</dbReference>
<organism evidence="7 8">
    <name type="scientific">Methanosarcina vacuolata Z-761</name>
    <dbReference type="NCBI Taxonomy" id="1434123"/>
    <lineage>
        <taxon>Archaea</taxon>
        <taxon>Methanobacteriati</taxon>
        <taxon>Methanobacteriota</taxon>
        <taxon>Stenosarchaea group</taxon>
        <taxon>Methanomicrobia</taxon>
        <taxon>Methanosarcinales</taxon>
        <taxon>Methanosarcinaceae</taxon>
        <taxon>Methanosarcina</taxon>
    </lineage>
</organism>
<dbReference type="InterPro" id="IPR034466">
    <property type="entry name" value="Methyltransferase_Class_B"/>
</dbReference>
<dbReference type="InterPro" id="IPR051198">
    <property type="entry name" value="BchE-like"/>
</dbReference>
<dbReference type="AlphaFoldDB" id="A0A0E3Q3L8"/>
<dbReference type="Gene3D" id="3.80.30.20">
    <property type="entry name" value="tm_1862 like domain"/>
    <property type="match status" value="1"/>
</dbReference>
<evidence type="ECO:0000256" key="5">
    <source>
        <dbReference type="ARBA" id="ARBA00023014"/>
    </source>
</evidence>
<dbReference type="InterPro" id="IPR007197">
    <property type="entry name" value="rSAM"/>
</dbReference>
<dbReference type="Pfam" id="PF04055">
    <property type="entry name" value="Radical_SAM"/>
    <property type="match status" value="1"/>
</dbReference>
<feature type="domain" description="Radical SAM core" evidence="6">
    <location>
        <begin position="197"/>
        <end position="416"/>
    </location>
</feature>
<dbReference type="PANTHER" id="PTHR43409">
    <property type="entry name" value="ANAEROBIC MAGNESIUM-PROTOPORPHYRIN IX MONOMETHYL ESTER CYCLASE-RELATED"/>
    <property type="match status" value="1"/>
</dbReference>
<reference evidence="7 8" key="1">
    <citation type="submission" date="2014-07" db="EMBL/GenBank/DDBJ databases">
        <title>Methanogenic archaea and the global carbon cycle.</title>
        <authorList>
            <person name="Henriksen J.R."/>
            <person name="Luke J."/>
            <person name="Reinhart S."/>
            <person name="Benedict M.N."/>
            <person name="Youngblut N.D."/>
            <person name="Metcalf M.E."/>
            <person name="Whitaker R.J."/>
            <person name="Metcalf W.W."/>
        </authorList>
    </citation>
    <scope>NUCLEOTIDE SEQUENCE [LARGE SCALE GENOMIC DNA]</scope>
    <source>
        <strain evidence="7 8">Z-761</strain>
    </source>
</reference>
<evidence type="ECO:0000313" key="8">
    <source>
        <dbReference type="Proteomes" id="UP000033096"/>
    </source>
</evidence>
<evidence type="ECO:0000256" key="3">
    <source>
        <dbReference type="ARBA" id="ARBA00022723"/>
    </source>
</evidence>
<dbReference type="SMART" id="SM00729">
    <property type="entry name" value="Elp3"/>
    <property type="match status" value="1"/>
</dbReference>
<keyword evidence="4" id="KW-0408">Iron</keyword>
<protein>
    <submittedName>
        <fullName evidence="7">Fe-S oxidoreductase</fullName>
    </submittedName>
</protein>
<dbReference type="KEGG" id="mvc:MSVAZ_0811"/>
<keyword evidence="8" id="KW-1185">Reference proteome</keyword>
<dbReference type="RefSeq" id="WP_048118506.1">
    <property type="nucleotide sequence ID" value="NZ_CP009520.1"/>
</dbReference>
<evidence type="ECO:0000256" key="4">
    <source>
        <dbReference type="ARBA" id="ARBA00023004"/>
    </source>
</evidence>
<dbReference type="SFLD" id="SFLDS00029">
    <property type="entry name" value="Radical_SAM"/>
    <property type="match status" value="1"/>
</dbReference>
<name>A0A0E3Q3L8_9EURY</name>
<keyword evidence="3" id="KW-0479">Metal-binding</keyword>
<sequence>MRVYFLNPPFLPNFVRCGRWQGCSSRSGGLDYPKWLAYATAVVGQSFKDVKLVDAPAKKWDLNKVYEDVKLFHPDILVVDSNFSSLKNDIEITEYLKINVGIDTTIVVGPPVSQFPDEILNHEGVDLVARFEYDFTIKEIAEAILHGKTIEDIKGISYRRNGIIIHNPDRGYTTSKDLDSIPFVSKIYKEHLDIKDYFLSQSLYPEIQIFTGRGCPNRCSFCSWPVTLMGRKYRHRSSENIVDEFEYIKKDLPEVKEVFIEDDSFTIDEKLVLDVCNDLIKRKLNMVWSCNSRATLNYETMKLMKKAGCRLLIVGYESGSNEVLQTIKKGVNKERMIKFTHDAKKAGLLIHGDFIIGMPGEKVETAEQTLQFIKELKPNILQVAVATPLPGTEFYRYVKDNGYITVDDLGDSIDNNGFQRCIVSYPDFSKSDIEFFVDKTLKNYYLTPSFILVAVSNICRKNGLHELKSMFKSAKTFIKYVGRER</sequence>
<dbReference type="Gene3D" id="3.40.50.280">
    <property type="entry name" value="Cobalamin-binding domain"/>
    <property type="match status" value="1"/>
</dbReference>
<dbReference type="PROSITE" id="PS51918">
    <property type="entry name" value="RADICAL_SAM"/>
    <property type="match status" value="1"/>
</dbReference>
<dbReference type="GO" id="GO:0005829">
    <property type="term" value="C:cytosol"/>
    <property type="evidence" value="ECO:0007669"/>
    <property type="project" value="TreeGrafter"/>
</dbReference>
<dbReference type="SFLD" id="SFLDG01082">
    <property type="entry name" value="B12-binding_domain_containing"/>
    <property type="match status" value="1"/>
</dbReference>
<keyword evidence="2" id="KW-0949">S-adenosyl-L-methionine</keyword>
<dbReference type="InterPro" id="IPR058240">
    <property type="entry name" value="rSAM_sf"/>
</dbReference>
<evidence type="ECO:0000259" key="6">
    <source>
        <dbReference type="PROSITE" id="PS51918"/>
    </source>
</evidence>
<dbReference type="EMBL" id="CP009520">
    <property type="protein sequence ID" value="AKB43080.1"/>
    <property type="molecule type" value="Genomic_DNA"/>
</dbReference>
<dbReference type="PATRIC" id="fig|1434123.4.peg.947"/>
<dbReference type="HOGENOM" id="CLU_021572_4_2_2"/>
<dbReference type="PANTHER" id="PTHR43409:SF16">
    <property type="entry name" value="SLR0320 PROTEIN"/>
    <property type="match status" value="1"/>
</dbReference>
<comment type="cofactor">
    <cofactor evidence="1">
        <name>[4Fe-4S] cluster</name>
        <dbReference type="ChEBI" id="CHEBI:49883"/>
    </cofactor>
</comment>
<evidence type="ECO:0000256" key="1">
    <source>
        <dbReference type="ARBA" id="ARBA00001966"/>
    </source>
</evidence>
<dbReference type="Proteomes" id="UP000033096">
    <property type="component" value="Chromosome"/>
</dbReference>
<evidence type="ECO:0000256" key="2">
    <source>
        <dbReference type="ARBA" id="ARBA00022691"/>
    </source>
</evidence>
<dbReference type="InterPro" id="IPR023404">
    <property type="entry name" value="rSAM_horseshoe"/>
</dbReference>
<accession>A0A0E3Q3L8</accession>